<reference evidence="8 9" key="1">
    <citation type="submission" date="2022-12" db="EMBL/GenBank/DDBJ databases">
        <title>Microbacterium terricola strain KV-448 chromosome, complete genome.</title>
        <authorList>
            <person name="Oshima T."/>
            <person name="Moriya T."/>
            <person name="Bessho Y."/>
        </authorList>
    </citation>
    <scope>NUCLEOTIDE SEQUENCE [LARGE SCALE GENOMIC DNA]</scope>
    <source>
        <strain evidence="8 9">KV-448</strain>
    </source>
</reference>
<comment type="catalytic activity">
    <reaction evidence="1">
        <text>Hydrolysis of terminal non-reducing alpha-L-rhamnose residues in alpha-L-rhamnosides.</text>
        <dbReference type="EC" id="3.2.1.40"/>
    </reaction>
</comment>
<dbReference type="InterPro" id="IPR008902">
    <property type="entry name" value="Rhamnosid_concanavalin"/>
</dbReference>
<dbReference type="InterPro" id="IPR008928">
    <property type="entry name" value="6-hairpin_glycosidase_sf"/>
</dbReference>
<dbReference type="PIRSF" id="PIRSF010631">
    <property type="entry name" value="A-rhamnsds"/>
    <property type="match status" value="1"/>
</dbReference>
<proteinExistence type="predicted"/>
<dbReference type="EMBL" id="AP027141">
    <property type="protein sequence ID" value="BDV31797.1"/>
    <property type="molecule type" value="Genomic_DNA"/>
</dbReference>
<evidence type="ECO:0000256" key="1">
    <source>
        <dbReference type="ARBA" id="ARBA00001445"/>
    </source>
</evidence>
<dbReference type="InterPro" id="IPR035398">
    <property type="entry name" value="Bac_rhamnosid_C"/>
</dbReference>
<dbReference type="PANTHER" id="PTHR33307">
    <property type="entry name" value="ALPHA-RHAMNOSIDASE (EUROFUNG)"/>
    <property type="match status" value="1"/>
</dbReference>
<evidence type="ECO:0000313" key="9">
    <source>
        <dbReference type="Proteomes" id="UP001317779"/>
    </source>
</evidence>
<name>A0ABM8E1G0_9MICO</name>
<evidence type="ECO:0000256" key="2">
    <source>
        <dbReference type="ARBA" id="ARBA00012652"/>
    </source>
</evidence>
<gene>
    <name evidence="8" type="ORF">Microterr_24570</name>
</gene>
<evidence type="ECO:0000256" key="3">
    <source>
        <dbReference type="ARBA" id="ARBA00022801"/>
    </source>
</evidence>
<dbReference type="PANTHER" id="PTHR33307:SF6">
    <property type="entry name" value="ALPHA-RHAMNOSIDASE (EUROFUNG)-RELATED"/>
    <property type="match status" value="1"/>
</dbReference>
<dbReference type="InterPro" id="IPR035396">
    <property type="entry name" value="Bac_rhamnosid6H"/>
</dbReference>
<dbReference type="Proteomes" id="UP001317779">
    <property type="component" value="Chromosome"/>
</dbReference>
<dbReference type="Gene3D" id="2.60.420.10">
    <property type="entry name" value="Maltose phosphorylase, domain 3"/>
    <property type="match status" value="1"/>
</dbReference>
<evidence type="ECO:0000313" key="8">
    <source>
        <dbReference type="EMBL" id="BDV31797.1"/>
    </source>
</evidence>
<dbReference type="Gene3D" id="2.60.120.260">
    <property type="entry name" value="Galactose-binding domain-like"/>
    <property type="match status" value="2"/>
</dbReference>
<feature type="domain" description="Bacterial alpha-L-rhamnosidase N-terminal" evidence="5">
    <location>
        <begin position="32"/>
        <end position="199"/>
    </location>
</feature>
<evidence type="ECO:0000259" key="7">
    <source>
        <dbReference type="Pfam" id="PF17390"/>
    </source>
</evidence>
<dbReference type="RefSeq" id="WP_263797620.1">
    <property type="nucleotide sequence ID" value="NZ_AP027141.1"/>
</dbReference>
<dbReference type="Gene3D" id="1.50.10.10">
    <property type="match status" value="1"/>
</dbReference>
<dbReference type="Pfam" id="PF17390">
    <property type="entry name" value="Bac_rhamnosid_C"/>
    <property type="match status" value="1"/>
</dbReference>
<feature type="domain" description="Alpha-L-rhamnosidase concanavalin-like" evidence="4">
    <location>
        <begin position="211"/>
        <end position="307"/>
    </location>
</feature>
<evidence type="ECO:0000259" key="5">
    <source>
        <dbReference type="Pfam" id="PF08531"/>
    </source>
</evidence>
<dbReference type="Pfam" id="PF08531">
    <property type="entry name" value="Bac_rhamnosid_N"/>
    <property type="match status" value="1"/>
</dbReference>
<organism evidence="8 9">
    <name type="scientific">Microbacterium terricola</name>
    <dbReference type="NCBI Taxonomy" id="344163"/>
    <lineage>
        <taxon>Bacteria</taxon>
        <taxon>Bacillati</taxon>
        <taxon>Actinomycetota</taxon>
        <taxon>Actinomycetes</taxon>
        <taxon>Micrococcales</taxon>
        <taxon>Microbacteriaceae</taxon>
        <taxon>Microbacterium</taxon>
    </lineage>
</organism>
<dbReference type="Pfam" id="PF05592">
    <property type="entry name" value="Bac_rhamnosid"/>
    <property type="match status" value="1"/>
</dbReference>
<keyword evidence="3" id="KW-0378">Hydrolase</keyword>
<dbReference type="InterPro" id="IPR016007">
    <property type="entry name" value="Alpha_rhamnosid"/>
</dbReference>
<evidence type="ECO:0000259" key="6">
    <source>
        <dbReference type="Pfam" id="PF17389"/>
    </source>
</evidence>
<dbReference type="EC" id="3.2.1.40" evidence="2"/>
<keyword evidence="9" id="KW-1185">Reference proteome</keyword>
<protein>
    <recommendedName>
        <fullName evidence="2">alpha-L-rhamnosidase</fullName>
        <ecNumber evidence="2">3.2.1.40</ecNumber>
    </recommendedName>
</protein>
<accession>A0ABM8E1G0</accession>
<dbReference type="InterPro" id="IPR012341">
    <property type="entry name" value="6hp_glycosidase-like_sf"/>
</dbReference>
<dbReference type="SUPFAM" id="SSF48208">
    <property type="entry name" value="Six-hairpin glycosidases"/>
    <property type="match status" value="1"/>
</dbReference>
<feature type="domain" description="Alpha-L-rhamnosidase six-hairpin glycosidase" evidence="6">
    <location>
        <begin position="314"/>
        <end position="665"/>
    </location>
</feature>
<feature type="domain" description="Alpha-L-rhamnosidase C-terminal" evidence="7">
    <location>
        <begin position="667"/>
        <end position="740"/>
    </location>
</feature>
<dbReference type="Pfam" id="PF17389">
    <property type="entry name" value="Bac_rhamnosid6H"/>
    <property type="match status" value="1"/>
</dbReference>
<dbReference type="InterPro" id="IPR013737">
    <property type="entry name" value="Bac_rhamnosid_N"/>
</dbReference>
<evidence type="ECO:0000259" key="4">
    <source>
        <dbReference type="Pfam" id="PF05592"/>
    </source>
</evidence>
<sequence length="749" mass="80654">MPRAMMITPGSPTEAAPLLRLEFALSEGHGPVAQATLRTSARGLAESWVNGIPTSDDLLEPGWTSYEWRLRVAEHDVTAAIGPRTVIALRLGNGWYRGWLGFTGQRAVYGDERAGYAELSIRFEDGHVQTVVTDGSWRASTGEVRADDLYNGQTIDARLRDEAWLRPGFDDSEWEAVRLVDADADASELVPRSSPPVRRLRELPVAGVLTSPSGATLLDFGQNLVGFVRVAATGPRGTEVVLRHAEVLEHGELGVRPLRRAEATDRFILSGAADVFEPTLTFHGFRYVEVSGWPGEIDPAAFTAVVVGTDIRPTGTFACSDPLLTQLHGNVVWGMRGNFLSVPTDCPQRDERLGWTGDLAVFVDTAAYLGDVEAFLADWLVDAELERRATPAGTVPVVVPNVMKYLDTGFPEPGATAVWGDAAVWVPWALWRAYGHEQTLRAAYPLMTAHTRSVAAVLAEDGVWDSGFQFGDWLDPDAPAEDPGQAKTPAAVVATASAFRTATFAAAAAEVLGEAADAAEFGVLRDRIGDGFRGRYVRGGRVESDSPTAYALAIVFGLLDPAEVQTAGDRLAELVRAAGHRIATGFAGTPFVGDALASSGHLDDAYALLLQREAPSWLYAVTMGATTIWERWDSMLPDGSINPGEMTSFNHYAFGAVADWMHRVIGGIAPLEPGYRRILVAPRPGGGLTWADASLDTERGRVAVSWRIDGDRLVTDVEVPASAEAVVRLPGRPEERVGGGSHRFESAVR</sequence>